<dbReference type="GO" id="GO:0006886">
    <property type="term" value="P:intracellular protein transport"/>
    <property type="evidence" value="ECO:0007669"/>
    <property type="project" value="InterPro"/>
</dbReference>
<dbReference type="AlphaFoldDB" id="A0A2A9NNC2"/>
<dbReference type="InterPro" id="IPR016024">
    <property type="entry name" value="ARM-type_fold"/>
</dbReference>
<dbReference type="SUPFAM" id="SSF48371">
    <property type="entry name" value="ARM repeat"/>
    <property type="match status" value="1"/>
</dbReference>
<evidence type="ECO:0000256" key="2">
    <source>
        <dbReference type="ARBA" id="ARBA00022448"/>
    </source>
</evidence>
<evidence type="ECO:0000256" key="1">
    <source>
        <dbReference type="ARBA" id="ARBA00004308"/>
    </source>
</evidence>
<keyword evidence="4" id="KW-0472">Membrane</keyword>
<dbReference type="InterPro" id="IPR050840">
    <property type="entry name" value="Adaptor_Complx_Large_Subunit"/>
</dbReference>
<sequence>MTYHDPSTSLAFALPHAVSLTEYGKTIEDKRIGYHFCAQIMQPDDEFQLMLVNTLRKDLDSLSVARICLALETLTTMPNTYVIPAIQSRLSELFIHKSPLIRRRAIYACRSLSNHEPGLLSSNLPRLLKRLDDPDPAVVNAAFSSALPTPLEIEATELQSILTIIHHLAFQKTAQSHFIVSNALAALLSFGTPGEHLVTRLCKLVRTAAQSHDFTMLCAIFRLFPKFSTQQLKATLKVSPVTYLRDMLTSEDPNIQYLLLVCLESLDNAFWAGTTHDFPATLDEQEVGHVMKLVDSADCLIRKKTLSVLLGIDPRIVEAIYSRLLQSLKPDKDARTWDENMTRLIEVIEVKSTIDGEQYASFLQQLLVTVDGFSTVPFVSEGIVTAALSHIQHSSETFQIQCSASLLTCLSDPQPTVGPTMLVILSALATQFCGIVSIPPVDMLTSLASNLSTAPPPVQDACLLSMLRLAAECGVPEDIHRHVRDVYEKAGRYIRRRCEQFQSLSGQKTVLNNIVRKSGMMTLPNFLSSLETHETGSRVKLESKNVELLVVTPSKSVEASESKLRYAAYDSPRSTPKLRTSRPTSAQAGIVDAQANMPSHIRRDSKNGPLEYGKEPESQTTANEVPVPINETNVRMDLIAFDQPTEQPVDREGITRTNFHTRWSSLEGAACDMRGWGNATIEDMVRKLHEWEGMDVEVFFASEGEYKGEVQVTITTSAEGGGARRALVKLRESDEDGTLWRLRSEDGGFGGRLKRLLPED</sequence>
<dbReference type="Pfam" id="PF01602">
    <property type="entry name" value="Adaptin_N"/>
    <property type="match status" value="1"/>
</dbReference>
<feature type="compositionally biased region" description="Basic and acidic residues" evidence="5">
    <location>
        <begin position="601"/>
        <end position="617"/>
    </location>
</feature>
<reference evidence="7 8" key="1">
    <citation type="submission" date="2014-02" db="EMBL/GenBank/DDBJ databases">
        <title>Transposable element dynamics among asymbiotic and ectomycorrhizal Amanita fungi.</title>
        <authorList>
            <consortium name="DOE Joint Genome Institute"/>
            <person name="Hess J."/>
            <person name="Skrede I."/>
            <person name="Wolfe B."/>
            <person name="LaButti K."/>
            <person name="Ohm R.A."/>
            <person name="Grigoriev I.V."/>
            <person name="Pringle A."/>
        </authorList>
    </citation>
    <scope>NUCLEOTIDE SEQUENCE [LARGE SCALE GENOMIC DNA]</scope>
    <source>
        <strain evidence="7 8">SKay4041</strain>
    </source>
</reference>
<keyword evidence="2" id="KW-0813">Transport</keyword>
<dbReference type="Proteomes" id="UP000242287">
    <property type="component" value="Unassembled WGS sequence"/>
</dbReference>
<dbReference type="OrthoDB" id="29308at2759"/>
<evidence type="ECO:0000256" key="4">
    <source>
        <dbReference type="ARBA" id="ARBA00023136"/>
    </source>
</evidence>
<evidence type="ECO:0000313" key="7">
    <source>
        <dbReference type="EMBL" id="PFH52039.1"/>
    </source>
</evidence>
<feature type="compositionally biased region" description="Polar residues" evidence="5">
    <location>
        <begin position="572"/>
        <end position="587"/>
    </location>
</feature>
<keyword evidence="8" id="KW-1185">Reference proteome</keyword>
<name>A0A2A9NNC2_9AGAR</name>
<organism evidence="7 8">
    <name type="scientific">Amanita thiersii Skay4041</name>
    <dbReference type="NCBI Taxonomy" id="703135"/>
    <lineage>
        <taxon>Eukaryota</taxon>
        <taxon>Fungi</taxon>
        <taxon>Dikarya</taxon>
        <taxon>Basidiomycota</taxon>
        <taxon>Agaricomycotina</taxon>
        <taxon>Agaricomycetes</taxon>
        <taxon>Agaricomycetidae</taxon>
        <taxon>Agaricales</taxon>
        <taxon>Pluteineae</taxon>
        <taxon>Amanitaceae</taxon>
        <taxon>Amanita</taxon>
    </lineage>
</organism>
<dbReference type="EMBL" id="KZ301982">
    <property type="protein sequence ID" value="PFH52039.1"/>
    <property type="molecule type" value="Genomic_DNA"/>
</dbReference>
<dbReference type="GO" id="GO:0016192">
    <property type="term" value="P:vesicle-mediated transport"/>
    <property type="evidence" value="ECO:0007669"/>
    <property type="project" value="InterPro"/>
</dbReference>
<keyword evidence="3" id="KW-0653">Protein transport</keyword>
<feature type="region of interest" description="Disordered" evidence="5">
    <location>
        <begin position="568"/>
        <end position="624"/>
    </location>
</feature>
<gene>
    <name evidence="7" type="ORF">AMATHDRAFT_57749</name>
</gene>
<dbReference type="Gene3D" id="1.25.10.10">
    <property type="entry name" value="Leucine-rich Repeat Variant"/>
    <property type="match status" value="1"/>
</dbReference>
<evidence type="ECO:0000256" key="3">
    <source>
        <dbReference type="ARBA" id="ARBA00022927"/>
    </source>
</evidence>
<evidence type="ECO:0000313" key="8">
    <source>
        <dbReference type="Proteomes" id="UP000242287"/>
    </source>
</evidence>
<feature type="domain" description="Clathrin/coatomer adaptor adaptin-like N-terminal" evidence="6">
    <location>
        <begin position="11"/>
        <end position="399"/>
    </location>
</feature>
<dbReference type="PANTHER" id="PTHR22780">
    <property type="entry name" value="ADAPTIN, ALPHA/GAMMA/EPSILON"/>
    <property type="match status" value="1"/>
</dbReference>
<dbReference type="InterPro" id="IPR011989">
    <property type="entry name" value="ARM-like"/>
</dbReference>
<evidence type="ECO:0000259" key="6">
    <source>
        <dbReference type="Pfam" id="PF01602"/>
    </source>
</evidence>
<dbReference type="GO" id="GO:0030117">
    <property type="term" value="C:membrane coat"/>
    <property type="evidence" value="ECO:0007669"/>
    <property type="project" value="InterPro"/>
</dbReference>
<proteinExistence type="predicted"/>
<accession>A0A2A9NNC2</accession>
<comment type="subcellular location">
    <subcellularLocation>
        <location evidence="1">Endomembrane system</location>
    </subcellularLocation>
</comment>
<dbReference type="GO" id="GO:0012505">
    <property type="term" value="C:endomembrane system"/>
    <property type="evidence" value="ECO:0007669"/>
    <property type="project" value="UniProtKB-SubCell"/>
</dbReference>
<dbReference type="InterPro" id="IPR002553">
    <property type="entry name" value="Clathrin/coatomer_adapt-like_N"/>
</dbReference>
<evidence type="ECO:0000256" key="5">
    <source>
        <dbReference type="SAM" id="MobiDB-lite"/>
    </source>
</evidence>
<dbReference type="STRING" id="703135.A0A2A9NNC2"/>
<protein>
    <recommendedName>
        <fullName evidence="6">Clathrin/coatomer adaptor adaptin-like N-terminal domain-containing protein</fullName>
    </recommendedName>
</protein>